<proteinExistence type="inferred from homology"/>
<organism evidence="15 16">
    <name type="scientific">Phaedon cochleariae</name>
    <name type="common">Mustard beetle</name>
    <dbReference type="NCBI Taxonomy" id="80249"/>
    <lineage>
        <taxon>Eukaryota</taxon>
        <taxon>Metazoa</taxon>
        <taxon>Ecdysozoa</taxon>
        <taxon>Arthropoda</taxon>
        <taxon>Hexapoda</taxon>
        <taxon>Insecta</taxon>
        <taxon>Pterygota</taxon>
        <taxon>Neoptera</taxon>
        <taxon>Endopterygota</taxon>
        <taxon>Coleoptera</taxon>
        <taxon>Polyphaga</taxon>
        <taxon>Cucujiformia</taxon>
        <taxon>Chrysomeloidea</taxon>
        <taxon>Chrysomelidae</taxon>
        <taxon>Chrysomelinae</taxon>
        <taxon>Chrysomelini</taxon>
        <taxon>Phaedon</taxon>
    </lineage>
</organism>
<reference evidence="15" key="1">
    <citation type="submission" date="2022-01" db="EMBL/GenBank/DDBJ databases">
        <authorList>
            <person name="King R."/>
        </authorList>
    </citation>
    <scope>NUCLEOTIDE SEQUENCE</scope>
</reference>
<evidence type="ECO:0000313" key="15">
    <source>
        <dbReference type="EMBL" id="CAH1183179.1"/>
    </source>
</evidence>
<evidence type="ECO:0000256" key="10">
    <source>
        <dbReference type="ARBA" id="ARBA00054501"/>
    </source>
</evidence>
<dbReference type="CDD" id="cd18140">
    <property type="entry name" value="HLD_clamp_RFC"/>
    <property type="match status" value="1"/>
</dbReference>
<keyword evidence="16" id="KW-1185">Reference proteome</keyword>
<dbReference type="InterPro" id="IPR008921">
    <property type="entry name" value="DNA_pol3_clamp-load_cplx_C"/>
</dbReference>
<evidence type="ECO:0000256" key="11">
    <source>
        <dbReference type="ARBA" id="ARBA00064311"/>
    </source>
</evidence>
<dbReference type="SMART" id="SM00292">
    <property type="entry name" value="BRCT"/>
    <property type="match status" value="1"/>
</dbReference>
<evidence type="ECO:0000256" key="13">
    <source>
        <dbReference type="SAM" id="MobiDB-lite"/>
    </source>
</evidence>
<feature type="compositionally biased region" description="Basic and acidic residues" evidence="13">
    <location>
        <begin position="374"/>
        <end position="473"/>
    </location>
</feature>
<dbReference type="FunFam" id="1.20.272.10:FF:000005">
    <property type="entry name" value="Replication factor C subunit 1"/>
    <property type="match status" value="1"/>
</dbReference>
<sequence length="1080" mass="121881">MSKDIRSFFNIVSKKTGSGTTKPAETTGKKPKPKKPLIDSDDEDIIISTPEKTPKSSKRKVHRISSDSEDEKKKKNTPKKSKIKEEKLKPVNIDEIFGNKPIKQSKVEPLPIVEHKEETNKTRKGKKKKKGNPEIGIHGDNEFEQTLLELDDDFLEGNVDILDKTIEEALSKVEKEDPENLSKPVEEEKKLKKRQRDNSQEPQGSTTKKHKLEHTDSGIDPDQEVFEKRRYSAMLYQKYKNRGGPKHHGEKEIPKGKPDCLKNLTFLRTGVLDSLDGEEFDNLVKEHGGRVVHSVSKKVSYLVVGDEPGPSKLDKARGMNIPEINEDGLLDMILEKSGMKPKFSKTISNISSESGIVSEDEVFIPKKVDVPLKKQEEKVEIKVKEKKSKDERTKSDSKKDDNKVKAEERIKKEKKEPNETSSKVEIKVKEKESEDERTKSDSKKDDNKMKAGEHIKKEKKEPHETSLLDEKPMNGHTTKPKKDSKQSISKELMKITKSEDLPQVERTKTVFSDESLSWTEKYKPKDIKSIIGQQGESSNMNKLSKWLKNWYRNQVPEIRKKIPRPSPWAKNDDGAYYKAALLSGPPGVGKTTTATLISQELGFDVVEFNASDTRSKRLLHEEVSQLLSTTTIAGFASGEKTTTKKRVLLMDEVDGMAGNEDRGGMDELINLIKNTSIPIVCMCNDRNHQKMRSLVNYCFDLKFSKPRLEQIRGAMLSICFKENIQIPPNALSEIISSTGCDIRQTLNHLSMWSANDKNMSMETVQKETKNAKKDTVLGPWEVVRLVFTEAEQKNMTLADRSRLFFYDYSLGPLFVQENYLNVTPNCPKKEVMKRVAMAADAISMGDLIDAKIRGSNNWSLLESQAMFASVLPGFHMRGNVTARINFPGWLGKNSSATKHKRMLGELHIHARISTSGSKMAMKLDYLVPLRNAIIMPLKKYGTDGVQQALAVMKAYNLLREDLTNLVELCQWKDAKNPFNDIDAKVKSAFTRAYNKEAPLLPFSSAAGVSKKKSSTEESTLLDEEEEFAESDDEENKDDVTEDAMIKVKTKTEKGKKDAKKPGTSKAKDSSKGKTKKGKGK</sequence>
<name>A0A9P0DZ06_PHACE</name>
<dbReference type="SUPFAM" id="SSF48019">
    <property type="entry name" value="post-AAA+ oligomerization domain-like"/>
    <property type="match status" value="1"/>
</dbReference>
<dbReference type="CDD" id="cd00009">
    <property type="entry name" value="AAA"/>
    <property type="match status" value="1"/>
</dbReference>
<feature type="region of interest" description="Disordered" evidence="13">
    <location>
        <begin position="170"/>
        <end position="224"/>
    </location>
</feature>
<comment type="subunit">
    <text evidence="11">Large subunit of the RFC complex, an heteropentameric complex consisting of RFC1 and four small subunits RFC2, RFC3, RFC4 and RFC5; the RFC complex interacts with PCNA and the interaction involves RFC1.</text>
</comment>
<dbReference type="SUPFAM" id="SSF52540">
    <property type="entry name" value="P-loop containing nucleoside triphosphate hydrolases"/>
    <property type="match status" value="1"/>
</dbReference>
<dbReference type="FunFam" id="3.40.50.10190:FF:000001">
    <property type="entry name" value="Replication factor C subunit 1"/>
    <property type="match status" value="1"/>
</dbReference>
<dbReference type="InterPro" id="IPR013725">
    <property type="entry name" value="DNA_replication_fac_RFC1_C"/>
</dbReference>
<comment type="function">
    <text evidence="10">Subunit of the replication factor C (RFC) complex which acts during elongation of primed DNA templates by DNA polymerases delta and epsilon, and is necessary for ATP-dependent loading of proliferating cell nuclear antigen (PCNA) onto primed DNA. This subunit binds to the primer-template junction. Binds the PO-B transcription element as well as other GA rich DNA sequences. Can bind single- or double-stranded DNA.</text>
</comment>
<evidence type="ECO:0000256" key="8">
    <source>
        <dbReference type="ARBA" id="ARBA00023125"/>
    </source>
</evidence>
<feature type="compositionally biased region" description="Acidic residues" evidence="13">
    <location>
        <begin position="1019"/>
        <end position="1041"/>
    </location>
</feature>
<feature type="region of interest" description="Disordered" evidence="13">
    <location>
        <begin position="107"/>
        <end position="140"/>
    </location>
</feature>
<keyword evidence="6 12" id="KW-0547">Nucleotide-binding</keyword>
<protein>
    <recommendedName>
        <fullName evidence="3 12">Replication factor C subunit 1</fullName>
    </recommendedName>
</protein>
<feature type="region of interest" description="Disordered" evidence="13">
    <location>
        <begin position="374"/>
        <end position="488"/>
    </location>
</feature>
<comment type="subcellular location">
    <subcellularLocation>
        <location evidence="1 12">Nucleus</location>
    </subcellularLocation>
</comment>
<dbReference type="Gene3D" id="1.10.8.60">
    <property type="match status" value="1"/>
</dbReference>
<dbReference type="InterPro" id="IPR047854">
    <property type="entry name" value="RFC_lid"/>
</dbReference>
<dbReference type="GO" id="GO:0006260">
    <property type="term" value="P:DNA replication"/>
    <property type="evidence" value="ECO:0007669"/>
    <property type="project" value="UniProtKB-KW"/>
</dbReference>
<comment type="similarity">
    <text evidence="2 12">Belongs to the activator 1 large subunit family.</text>
</comment>
<dbReference type="Pfam" id="PF00533">
    <property type="entry name" value="BRCT"/>
    <property type="match status" value="1"/>
</dbReference>
<dbReference type="PIRSF" id="PIRSF036578">
    <property type="entry name" value="RFC1"/>
    <property type="match status" value="1"/>
</dbReference>
<keyword evidence="5 12" id="KW-0235">DNA replication</keyword>
<dbReference type="GO" id="GO:0006281">
    <property type="term" value="P:DNA repair"/>
    <property type="evidence" value="ECO:0007669"/>
    <property type="project" value="InterPro"/>
</dbReference>
<feature type="region of interest" description="Disordered" evidence="13">
    <location>
        <begin position="239"/>
        <end position="259"/>
    </location>
</feature>
<dbReference type="GO" id="GO:0016887">
    <property type="term" value="F:ATP hydrolysis activity"/>
    <property type="evidence" value="ECO:0007669"/>
    <property type="project" value="InterPro"/>
</dbReference>
<feature type="compositionally biased region" description="Basic and acidic residues" evidence="13">
    <location>
        <begin position="170"/>
        <end position="190"/>
    </location>
</feature>
<keyword evidence="7 12" id="KW-0067">ATP-binding</keyword>
<evidence type="ECO:0000313" key="16">
    <source>
        <dbReference type="Proteomes" id="UP001153737"/>
    </source>
</evidence>
<dbReference type="GO" id="GO:0003677">
    <property type="term" value="F:DNA binding"/>
    <property type="evidence" value="ECO:0007669"/>
    <property type="project" value="UniProtKB-KW"/>
</dbReference>
<dbReference type="PANTHER" id="PTHR23389:SF6">
    <property type="entry name" value="REPLICATION FACTOR C SUBUNIT 1"/>
    <property type="match status" value="1"/>
</dbReference>
<keyword evidence="8" id="KW-0238">DNA-binding</keyword>
<dbReference type="FunFam" id="1.10.8.60:FF:000021">
    <property type="entry name" value="Replication factor C subunit 1"/>
    <property type="match status" value="1"/>
</dbReference>
<dbReference type="SMART" id="SM00382">
    <property type="entry name" value="AAA"/>
    <property type="match status" value="1"/>
</dbReference>
<evidence type="ECO:0000256" key="6">
    <source>
        <dbReference type="ARBA" id="ARBA00022741"/>
    </source>
</evidence>
<feature type="region of interest" description="Disordered" evidence="13">
    <location>
        <begin position="1"/>
        <end position="93"/>
    </location>
</feature>
<feature type="domain" description="BRCT" evidence="14">
    <location>
        <begin position="256"/>
        <end position="337"/>
    </location>
</feature>
<gene>
    <name evidence="15" type="ORF">PHAECO_LOCUS12607</name>
</gene>
<evidence type="ECO:0000259" key="14">
    <source>
        <dbReference type="PROSITE" id="PS50172"/>
    </source>
</evidence>
<dbReference type="Gene3D" id="3.40.50.300">
    <property type="entry name" value="P-loop containing nucleotide triphosphate hydrolases"/>
    <property type="match status" value="1"/>
</dbReference>
<dbReference type="Proteomes" id="UP001153737">
    <property type="component" value="Chromosome 9"/>
</dbReference>
<feature type="region of interest" description="Disordered" evidence="13">
    <location>
        <begin position="1005"/>
        <end position="1080"/>
    </location>
</feature>
<dbReference type="Gene3D" id="3.40.50.10190">
    <property type="entry name" value="BRCT domain"/>
    <property type="match status" value="1"/>
</dbReference>
<dbReference type="FunFam" id="3.40.50.300:FF:000395">
    <property type="entry name" value="Replication factor C subunit 1"/>
    <property type="match status" value="1"/>
</dbReference>
<keyword evidence="4" id="KW-0597">Phosphoprotein</keyword>
<dbReference type="GO" id="GO:0005663">
    <property type="term" value="C:DNA replication factor C complex"/>
    <property type="evidence" value="ECO:0007669"/>
    <property type="project" value="InterPro"/>
</dbReference>
<accession>A0A9P0DZ06</accession>
<evidence type="ECO:0000256" key="9">
    <source>
        <dbReference type="ARBA" id="ARBA00023242"/>
    </source>
</evidence>
<evidence type="ECO:0000256" key="12">
    <source>
        <dbReference type="PIRNR" id="PIRNR036578"/>
    </source>
</evidence>
<dbReference type="GO" id="GO:0003689">
    <property type="term" value="F:DNA clamp loader activity"/>
    <property type="evidence" value="ECO:0007669"/>
    <property type="project" value="UniProtKB-UniRule"/>
</dbReference>
<dbReference type="InterPro" id="IPR003959">
    <property type="entry name" value="ATPase_AAA_core"/>
</dbReference>
<keyword evidence="9 12" id="KW-0539">Nucleus</keyword>
<dbReference type="InterPro" id="IPR001357">
    <property type="entry name" value="BRCT_dom"/>
</dbReference>
<dbReference type="InterPro" id="IPR036420">
    <property type="entry name" value="BRCT_dom_sf"/>
</dbReference>
<evidence type="ECO:0000256" key="5">
    <source>
        <dbReference type="ARBA" id="ARBA00022705"/>
    </source>
</evidence>
<dbReference type="Pfam" id="PF00004">
    <property type="entry name" value="AAA"/>
    <property type="match status" value="1"/>
</dbReference>
<feature type="compositionally biased region" description="Basic and acidic residues" evidence="13">
    <location>
        <begin position="247"/>
        <end position="259"/>
    </location>
</feature>
<dbReference type="SUPFAM" id="SSF52113">
    <property type="entry name" value="BRCT domain"/>
    <property type="match status" value="1"/>
</dbReference>
<dbReference type="InterPro" id="IPR003593">
    <property type="entry name" value="AAA+_ATPase"/>
</dbReference>
<dbReference type="Pfam" id="PF25361">
    <property type="entry name" value="AAA_lid_RFC1"/>
    <property type="match status" value="1"/>
</dbReference>
<evidence type="ECO:0000256" key="1">
    <source>
        <dbReference type="ARBA" id="ARBA00004123"/>
    </source>
</evidence>
<evidence type="ECO:0000256" key="2">
    <source>
        <dbReference type="ARBA" id="ARBA00006116"/>
    </source>
</evidence>
<feature type="compositionally biased region" description="Basic and acidic residues" evidence="13">
    <location>
        <begin position="1043"/>
        <end position="1055"/>
    </location>
</feature>
<reference evidence="15" key="2">
    <citation type="submission" date="2022-10" db="EMBL/GenBank/DDBJ databases">
        <authorList>
            <consortium name="ENA_rothamsted_submissions"/>
            <consortium name="culmorum"/>
            <person name="King R."/>
        </authorList>
    </citation>
    <scope>NUCLEOTIDE SEQUENCE</scope>
</reference>
<dbReference type="OrthoDB" id="185175at2759"/>
<dbReference type="GO" id="GO:0005634">
    <property type="term" value="C:nucleus"/>
    <property type="evidence" value="ECO:0007669"/>
    <property type="project" value="UniProtKB-SubCell"/>
</dbReference>
<dbReference type="GO" id="GO:0005524">
    <property type="term" value="F:ATP binding"/>
    <property type="evidence" value="ECO:0007669"/>
    <property type="project" value="UniProtKB-UniRule"/>
</dbReference>
<dbReference type="Pfam" id="PF08519">
    <property type="entry name" value="RFC1"/>
    <property type="match status" value="1"/>
</dbReference>
<feature type="compositionally biased region" description="Basic and acidic residues" evidence="13">
    <location>
        <begin position="64"/>
        <end position="73"/>
    </location>
</feature>
<evidence type="ECO:0000256" key="4">
    <source>
        <dbReference type="ARBA" id="ARBA00022553"/>
    </source>
</evidence>
<dbReference type="EMBL" id="OU896715">
    <property type="protein sequence ID" value="CAH1183179.1"/>
    <property type="molecule type" value="Genomic_DNA"/>
</dbReference>
<evidence type="ECO:0000256" key="7">
    <source>
        <dbReference type="ARBA" id="ARBA00022840"/>
    </source>
</evidence>
<dbReference type="PROSITE" id="PS50172">
    <property type="entry name" value="BRCT"/>
    <property type="match status" value="1"/>
</dbReference>
<dbReference type="AlphaFoldDB" id="A0A9P0DZ06"/>
<dbReference type="PANTHER" id="PTHR23389">
    <property type="entry name" value="CHROMOSOME TRANSMISSION FIDELITY FACTOR 18"/>
    <property type="match status" value="1"/>
</dbReference>
<dbReference type="InterPro" id="IPR012178">
    <property type="entry name" value="RFC1"/>
</dbReference>
<evidence type="ECO:0000256" key="3">
    <source>
        <dbReference type="ARBA" id="ARBA00020401"/>
    </source>
</evidence>
<dbReference type="InterPro" id="IPR027417">
    <property type="entry name" value="P-loop_NTPase"/>
</dbReference>
<dbReference type="Gene3D" id="1.20.272.10">
    <property type="match status" value="1"/>
</dbReference>